<evidence type="ECO:0000256" key="6">
    <source>
        <dbReference type="ARBA" id="ARBA00023136"/>
    </source>
</evidence>
<evidence type="ECO:0000256" key="4">
    <source>
        <dbReference type="ARBA" id="ARBA00022692"/>
    </source>
</evidence>
<feature type="transmembrane region" description="Helical" evidence="7">
    <location>
        <begin position="305"/>
        <end position="326"/>
    </location>
</feature>
<keyword evidence="2" id="KW-0813">Transport</keyword>
<proteinExistence type="predicted"/>
<feature type="transmembrane region" description="Helical" evidence="7">
    <location>
        <begin position="280"/>
        <end position="299"/>
    </location>
</feature>
<feature type="transmembrane region" description="Helical" evidence="7">
    <location>
        <begin position="72"/>
        <end position="95"/>
    </location>
</feature>
<dbReference type="EMBL" id="HE663493">
    <property type="protein sequence ID" value="CCG09642.1"/>
    <property type="molecule type" value="Genomic_DNA"/>
</dbReference>
<accession>H6SQC3</accession>
<dbReference type="eggNOG" id="COG2271">
    <property type="taxonomic scope" value="Bacteria"/>
</dbReference>
<feature type="transmembrane region" description="Helical" evidence="7">
    <location>
        <begin position="205"/>
        <end position="226"/>
    </location>
</feature>
<dbReference type="InterPro" id="IPR020846">
    <property type="entry name" value="MFS_dom"/>
</dbReference>
<keyword evidence="10" id="KW-1185">Reference proteome</keyword>
<feature type="transmembrane region" description="Helical" evidence="7">
    <location>
        <begin position="136"/>
        <end position="156"/>
    </location>
</feature>
<dbReference type="PANTHER" id="PTHR23517:SF2">
    <property type="entry name" value="MULTIDRUG RESISTANCE PROTEIN MDTH"/>
    <property type="match status" value="1"/>
</dbReference>
<feature type="transmembrane region" description="Helical" evidence="7">
    <location>
        <begin position="338"/>
        <end position="360"/>
    </location>
</feature>
<dbReference type="PROSITE" id="PS50850">
    <property type="entry name" value="MFS"/>
    <property type="match status" value="1"/>
</dbReference>
<organism evidence="9 10">
    <name type="scientific">Pararhodospirillum photometricum DSM 122</name>
    <dbReference type="NCBI Taxonomy" id="1150469"/>
    <lineage>
        <taxon>Bacteria</taxon>
        <taxon>Pseudomonadati</taxon>
        <taxon>Pseudomonadota</taxon>
        <taxon>Alphaproteobacteria</taxon>
        <taxon>Rhodospirillales</taxon>
        <taxon>Rhodospirillaceae</taxon>
        <taxon>Pararhodospirillum</taxon>
    </lineage>
</organism>
<evidence type="ECO:0000313" key="9">
    <source>
        <dbReference type="EMBL" id="CCG09642.1"/>
    </source>
</evidence>
<dbReference type="InterPro" id="IPR036259">
    <property type="entry name" value="MFS_trans_sf"/>
</dbReference>
<name>H6SQC3_PARPM</name>
<feature type="transmembrane region" description="Helical" evidence="7">
    <location>
        <begin position="38"/>
        <end position="60"/>
    </location>
</feature>
<evidence type="ECO:0000259" key="8">
    <source>
        <dbReference type="PROSITE" id="PS50850"/>
    </source>
</evidence>
<evidence type="ECO:0000256" key="1">
    <source>
        <dbReference type="ARBA" id="ARBA00004651"/>
    </source>
</evidence>
<dbReference type="SUPFAM" id="SSF103473">
    <property type="entry name" value="MFS general substrate transporter"/>
    <property type="match status" value="1"/>
</dbReference>
<evidence type="ECO:0000256" key="3">
    <source>
        <dbReference type="ARBA" id="ARBA00022475"/>
    </source>
</evidence>
<feature type="transmembrane region" description="Helical" evidence="7">
    <location>
        <begin position="162"/>
        <end position="184"/>
    </location>
</feature>
<keyword evidence="6 7" id="KW-0472">Membrane</keyword>
<dbReference type="GO" id="GO:0022857">
    <property type="term" value="F:transmembrane transporter activity"/>
    <property type="evidence" value="ECO:0007669"/>
    <property type="project" value="InterPro"/>
</dbReference>
<dbReference type="PANTHER" id="PTHR23517">
    <property type="entry name" value="RESISTANCE PROTEIN MDTM, PUTATIVE-RELATED-RELATED"/>
    <property type="match status" value="1"/>
</dbReference>
<evidence type="ECO:0000313" key="10">
    <source>
        <dbReference type="Proteomes" id="UP000033220"/>
    </source>
</evidence>
<evidence type="ECO:0000256" key="5">
    <source>
        <dbReference type="ARBA" id="ARBA00022989"/>
    </source>
</evidence>
<dbReference type="AlphaFoldDB" id="H6SQC3"/>
<sequence length="403" mass="41236">MMDSSMKGRLSLGFSCVGHAFSHVFEPVFFVVALTLPAAFGISYEAALGLIVVGKILYGLASPISGWLGDRWSAMGMMTLFFLGVGGSAIWAGLASGPAEMAIALTFMGLFGSIYHPVGLALLVRTAVNRGKALGINGAFGGFGPAVAGIGAGALIDFTGWRSALIVPGILCVVCGLAFWLAQARGWVSAGAENTKPEPVPDRRAMVRVNLVLAGVMLLGGIIAQATQAAMPKLFEDRMGDLLGGGALGVGGAVMAVYGLAGCFQIFAGHLADRFPLKNVYIGMYLVQGPALAAVALLAGLPLGAAMAIALCASIGALPAENGLLARYTPARWRSTAFGFKYVLSFGISGLGVPLVSVMRGATGDFTALFLLLGGLTLVVIALLASLPSERPIVAESQAAPAE</sequence>
<dbReference type="GO" id="GO:0005886">
    <property type="term" value="C:plasma membrane"/>
    <property type="evidence" value="ECO:0007669"/>
    <property type="project" value="UniProtKB-SubCell"/>
</dbReference>
<reference evidence="9 10" key="1">
    <citation type="submission" date="2012-02" db="EMBL/GenBank/DDBJ databases">
        <title>Shotgun genome sequence of Phaeospirillum photometricum DSM 122.</title>
        <authorList>
            <person name="Duquesne K."/>
            <person name="Sturgis J."/>
        </authorList>
    </citation>
    <scope>NUCLEOTIDE SEQUENCE [LARGE SCALE GENOMIC DNA]</scope>
    <source>
        <strain evidence="10">DSM122</strain>
    </source>
</reference>
<dbReference type="Gene3D" id="1.20.1250.20">
    <property type="entry name" value="MFS general substrate transporter like domains"/>
    <property type="match status" value="2"/>
</dbReference>
<feature type="domain" description="Major facilitator superfamily (MFS) profile" evidence="8">
    <location>
        <begin position="1"/>
        <end position="392"/>
    </location>
</feature>
<evidence type="ECO:0000256" key="2">
    <source>
        <dbReference type="ARBA" id="ARBA00022448"/>
    </source>
</evidence>
<keyword evidence="5 7" id="KW-1133">Transmembrane helix</keyword>
<dbReference type="KEGG" id="rpm:RSPPHO_03016"/>
<dbReference type="STRING" id="1150469.RSPPHO_03016"/>
<keyword evidence="4 7" id="KW-0812">Transmembrane</keyword>
<dbReference type="Pfam" id="PF07690">
    <property type="entry name" value="MFS_1"/>
    <property type="match status" value="1"/>
</dbReference>
<protein>
    <submittedName>
        <fullName evidence="9">Permease of the major facilitator superfamily</fullName>
    </submittedName>
</protein>
<feature type="transmembrane region" description="Helical" evidence="7">
    <location>
        <begin position="366"/>
        <end position="387"/>
    </location>
</feature>
<feature type="transmembrane region" description="Helical" evidence="7">
    <location>
        <begin position="101"/>
        <end position="124"/>
    </location>
</feature>
<dbReference type="InterPro" id="IPR011701">
    <property type="entry name" value="MFS"/>
</dbReference>
<feature type="transmembrane region" description="Helical" evidence="7">
    <location>
        <begin position="246"/>
        <end position="268"/>
    </location>
</feature>
<dbReference type="HOGENOM" id="CLU_052485_0_0_5"/>
<evidence type="ECO:0000256" key="7">
    <source>
        <dbReference type="SAM" id="Phobius"/>
    </source>
</evidence>
<dbReference type="PATRIC" id="fig|1150469.3.peg.3399"/>
<keyword evidence="3" id="KW-1003">Cell membrane</keyword>
<dbReference type="Proteomes" id="UP000033220">
    <property type="component" value="Chromosome DSM 122"/>
</dbReference>
<comment type="subcellular location">
    <subcellularLocation>
        <location evidence="1">Cell membrane</location>
        <topology evidence="1">Multi-pass membrane protein</topology>
    </subcellularLocation>
</comment>
<gene>
    <name evidence="9" type="ORF">RSPPHO_03016</name>
</gene>
<dbReference type="InterPro" id="IPR050171">
    <property type="entry name" value="MFS_Transporters"/>
</dbReference>